<dbReference type="PROSITE" id="PS50929">
    <property type="entry name" value="ABC_TM1F"/>
    <property type="match status" value="1"/>
</dbReference>
<dbReference type="STRING" id="1034943.BN59_01911"/>
<dbReference type="GO" id="GO:0005524">
    <property type="term" value="F:ATP binding"/>
    <property type="evidence" value="ECO:0007669"/>
    <property type="project" value="UniProtKB-KW"/>
</dbReference>
<dbReference type="eggNOG" id="COG2274">
    <property type="taxonomic scope" value="Bacteria"/>
</dbReference>
<dbReference type="GO" id="GO:0140359">
    <property type="term" value="F:ABC-type transporter activity"/>
    <property type="evidence" value="ECO:0007669"/>
    <property type="project" value="InterPro"/>
</dbReference>
<dbReference type="Pfam" id="PF00005">
    <property type="entry name" value="ABC_tran"/>
    <property type="match status" value="1"/>
</dbReference>
<proteinExistence type="predicted"/>
<dbReference type="GO" id="GO:0034040">
    <property type="term" value="F:ATPase-coupled lipid transmembrane transporter activity"/>
    <property type="evidence" value="ECO:0007669"/>
    <property type="project" value="TreeGrafter"/>
</dbReference>
<comment type="subcellular location">
    <subcellularLocation>
        <location evidence="1">Cell membrane</location>
        <topology evidence="1">Multi-pass membrane protein</topology>
    </subcellularLocation>
</comment>
<dbReference type="RefSeq" id="WP_043874131.1">
    <property type="nucleotide sequence ID" value="NZ_CCVW01000002.1"/>
</dbReference>
<dbReference type="PANTHER" id="PTHR24221">
    <property type="entry name" value="ATP-BINDING CASSETTE SUB-FAMILY B"/>
    <property type="match status" value="1"/>
</dbReference>
<keyword evidence="5" id="KW-0547">Nucleotide-binding</keyword>
<feature type="transmembrane region" description="Helical" evidence="9">
    <location>
        <begin position="147"/>
        <end position="168"/>
    </location>
</feature>
<evidence type="ECO:0000259" key="10">
    <source>
        <dbReference type="PROSITE" id="PS50893"/>
    </source>
</evidence>
<name>A0A078KX56_9GAMM</name>
<evidence type="ECO:0000256" key="2">
    <source>
        <dbReference type="ARBA" id="ARBA00022448"/>
    </source>
</evidence>
<feature type="domain" description="ABC transmembrane type-1" evidence="11">
    <location>
        <begin position="12"/>
        <end position="287"/>
    </location>
</feature>
<dbReference type="SUPFAM" id="SSF90123">
    <property type="entry name" value="ABC transporter transmembrane region"/>
    <property type="match status" value="1"/>
</dbReference>
<accession>A0A078KX56</accession>
<dbReference type="InterPro" id="IPR017871">
    <property type="entry name" value="ABC_transporter-like_CS"/>
</dbReference>
<dbReference type="FunFam" id="3.40.50.300:FF:000299">
    <property type="entry name" value="ABC transporter ATP-binding protein/permease"/>
    <property type="match status" value="1"/>
</dbReference>
<feature type="transmembrane region" description="Helical" evidence="9">
    <location>
        <begin position="260"/>
        <end position="285"/>
    </location>
</feature>
<dbReference type="InterPro" id="IPR039421">
    <property type="entry name" value="Type_1_exporter"/>
</dbReference>
<dbReference type="PROSITE" id="PS00211">
    <property type="entry name" value="ABC_TRANSPORTER_1"/>
    <property type="match status" value="1"/>
</dbReference>
<keyword evidence="4 9" id="KW-0812">Transmembrane</keyword>
<dbReference type="Pfam" id="PF00664">
    <property type="entry name" value="ABC_membrane"/>
    <property type="match status" value="1"/>
</dbReference>
<sequence>MCELKIKDNRFLLTSLLVLVLFTALATFLRPIMIGFMLQRGGMVHFLILLASISLGILFLSAIRTYFYLQLEIRVLYQLQAGIMRRVLQLPVHFFHHYTIGDLTYRILWITSLSALCSTGKMGQILSFLGLVLGFNLMLYFNWQLTVLVLILVVFFSVLAFWASLRLLPHYEEQRQRTEALYGFMLQVLNGITRVKLFAREAFVESIWLKKYSEVRSLLQKIYNKGIWGYAIFSSVPLFIMCLVFYGASLQTGTLSAEYFIIFFCSLCLLVATMVSFLINSGGIVDSFIAYRRLQPILETAREGSGNYQSENESLEYICFKEVYFHYPDSKRWVLEGLNCQIKSGQHVAFVGLSGSGKSTLLKLLLGFYNPQKGGIELNGRRLEEIDLAQFRANLGVVLQESQLFYGTILDNILGPNDPAETEVWRVLASLSLDNFIAALPMGINTMVSSGLLSGGQKQLLLIARALIKKPKILLLDEATNSLDSETEELVIKGINQLAMTRISIAHRMSTIRSADNIFVLDQGKVVQTGTYQELIKQEGLFYQLAQ</sequence>
<dbReference type="PANTHER" id="PTHR24221:SF654">
    <property type="entry name" value="ATP-BINDING CASSETTE SUB-FAMILY B MEMBER 6"/>
    <property type="match status" value="1"/>
</dbReference>
<feature type="transmembrane region" description="Helical" evidence="9">
    <location>
        <begin position="42"/>
        <end position="67"/>
    </location>
</feature>
<dbReference type="SUPFAM" id="SSF52540">
    <property type="entry name" value="P-loop containing nucleoside triphosphate hydrolases"/>
    <property type="match status" value="1"/>
</dbReference>
<dbReference type="Gene3D" id="1.20.1560.10">
    <property type="entry name" value="ABC transporter type 1, transmembrane domain"/>
    <property type="match status" value="1"/>
</dbReference>
<evidence type="ECO:0000256" key="8">
    <source>
        <dbReference type="ARBA" id="ARBA00023136"/>
    </source>
</evidence>
<evidence type="ECO:0000256" key="6">
    <source>
        <dbReference type="ARBA" id="ARBA00022840"/>
    </source>
</evidence>
<dbReference type="InterPro" id="IPR003593">
    <property type="entry name" value="AAA+_ATPase"/>
</dbReference>
<dbReference type="Proteomes" id="UP000044071">
    <property type="component" value="Unassembled WGS sequence"/>
</dbReference>
<evidence type="ECO:0000313" key="13">
    <source>
        <dbReference type="Proteomes" id="UP000044071"/>
    </source>
</evidence>
<keyword evidence="6 12" id="KW-0067">ATP-binding</keyword>
<gene>
    <name evidence="12" type="primary">hlyB_2</name>
    <name evidence="12" type="ORF">BN59_01911</name>
</gene>
<protein>
    <submittedName>
        <fullName evidence="12">Alpha-hemolysin translocation ATP-binding protein HlyB</fullName>
    </submittedName>
</protein>
<feature type="transmembrane region" description="Helical" evidence="9">
    <location>
        <begin position="122"/>
        <end position="141"/>
    </location>
</feature>
<dbReference type="InterPro" id="IPR036640">
    <property type="entry name" value="ABC1_TM_sf"/>
</dbReference>
<evidence type="ECO:0000256" key="9">
    <source>
        <dbReference type="SAM" id="Phobius"/>
    </source>
</evidence>
<evidence type="ECO:0000256" key="4">
    <source>
        <dbReference type="ARBA" id="ARBA00022692"/>
    </source>
</evidence>
<keyword evidence="7 9" id="KW-1133">Transmembrane helix</keyword>
<dbReference type="PROSITE" id="PS50893">
    <property type="entry name" value="ABC_TRANSPORTER_2"/>
    <property type="match status" value="1"/>
</dbReference>
<dbReference type="GO" id="GO:0005886">
    <property type="term" value="C:plasma membrane"/>
    <property type="evidence" value="ECO:0007669"/>
    <property type="project" value="UniProtKB-SubCell"/>
</dbReference>
<dbReference type="EMBL" id="CCSB01000002">
    <property type="protein sequence ID" value="CDZ77627.1"/>
    <property type="molecule type" value="Genomic_DNA"/>
</dbReference>
<dbReference type="InterPro" id="IPR011527">
    <property type="entry name" value="ABC1_TM_dom"/>
</dbReference>
<dbReference type="InterPro" id="IPR003439">
    <property type="entry name" value="ABC_transporter-like_ATP-bd"/>
</dbReference>
<evidence type="ECO:0000256" key="7">
    <source>
        <dbReference type="ARBA" id="ARBA00022989"/>
    </source>
</evidence>
<dbReference type="InterPro" id="IPR027417">
    <property type="entry name" value="P-loop_NTPase"/>
</dbReference>
<feature type="domain" description="ABC transporter" evidence="10">
    <location>
        <begin position="318"/>
        <end position="545"/>
    </location>
</feature>
<keyword evidence="2" id="KW-0813">Transport</keyword>
<dbReference type="SMART" id="SM00382">
    <property type="entry name" value="AAA"/>
    <property type="match status" value="1"/>
</dbReference>
<evidence type="ECO:0000259" key="11">
    <source>
        <dbReference type="PROSITE" id="PS50929"/>
    </source>
</evidence>
<dbReference type="GO" id="GO:0016887">
    <property type="term" value="F:ATP hydrolysis activity"/>
    <property type="evidence" value="ECO:0007669"/>
    <property type="project" value="InterPro"/>
</dbReference>
<keyword evidence="13" id="KW-1185">Reference proteome</keyword>
<keyword evidence="8 9" id="KW-0472">Membrane</keyword>
<organism evidence="12 13">
    <name type="scientific">Legionella massiliensis</name>
    <dbReference type="NCBI Taxonomy" id="1034943"/>
    <lineage>
        <taxon>Bacteria</taxon>
        <taxon>Pseudomonadati</taxon>
        <taxon>Pseudomonadota</taxon>
        <taxon>Gammaproteobacteria</taxon>
        <taxon>Legionellales</taxon>
        <taxon>Legionellaceae</taxon>
        <taxon>Legionella</taxon>
    </lineage>
</organism>
<evidence type="ECO:0000256" key="3">
    <source>
        <dbReference type="ARBA" id="ARBA00022475"/>
    </source>
</evidence>
<evidence type="ECO:0000256" key="1">
    <source>
        <dbReference type="ARBA" id="ARBA00004651"/>
    </source>
</evidence>
<dbReference type="AlphaFoldDB" id="A0A078KX56"/>
<evidence type="ECO:0000313" key="12">
    <source>
        <dbReference type="EMBL" id="CDZ77627.1"/>
    </source>
</evidence>
<evidence type="ECO:0000256" key="5">
    <source>
        <dbReference type="ARBA" id="ARBA00022741"/>
    </source>
</evidence>
<keyword evidence="3" id="KW-1003">Cell membrane</keyword>
<reference evidence="12 13" key="1">
    <citation type="submission" date="2014-06" db="EMBL/GenBank/DDBJ databases">
        <authorList>
            <person name="Urmite Genomes Urmite Genomes"/>
        </authorList>
    </citation>
    <scope>NUCLEOTIDE SEQUENCE [LARGE SCALE GENOMIC DNA]</scope>
</reference>
<feature type="transmembrane region" description="Helical" evidence="9">
    <location>
        <begin position="227"/>
        <end position="248"/>
    </location>
</feature>
<dbReference type="Gene3D" id="3.40.50.300">
    <property type="entry name" value="P-loop containing nucleotide triphosphate hydrolases"/>
    <property type="match status" value="1"/>
</dbReference>